<dbReference type="GO" id="GO:0000220">
    <property type="term" value="C:vacuolar proton-transporting V-type ATPase, V0 domain"/>
    <property type="evidence" value="ECO:0007669"/>
    <property type="project" value="InterPro"/>
</dbReference>
<dbReference type="AlphaFoldDB" id="A0A8B9LF87"/>
<evidence type="ECO:0000256" key="8">
    <source>
        <dbReference type="ARBA" id="ARBA00023136"/>
    </source>
</evidence>
<dbReference type="PANTHER" id="PTHR11629:SF91">
    <property type="entry name" value="V-TYPE PROTON ATPASE SUBUNIT A"/>
    <property type="match status" value="1"/>
</dbReference>
<comment type="subcellular location">
    <subcellularLocation>
        <location evidence="1">Membrane</location>
        <topology evidence="1">Multi-pass membrane protein</topology>
    </subcellularLocation>
</comment>
<evidence type="ECO:0000256" key="3">
    <source>
        <dbReference type="ARBA" id="ARBA00022448"/>
    </source>
</evidence>
<dbReference type="PANTHER" id="PTHR11629">
    <property type="entry name" value="VACUOLAR PROTON ATPASES"/>
    <property type="match status" value="1"/>
</dbReference>
<keyword evidence="8 9" id="KW-0472">Membrane</keyword>
<dbReference type="GO" id="GO:0007035">
    <property type="term" value="P:vacuolar acidification"/>
    <property type="evidence" value="ECO:0007669"/>
    <property type="project" value="TreeGrafter"/>
</dbReference>
<evidence type="ECO:0000256" key="10">
    <source>
        <dbReference type="SAM" id="Coils"/>
    </source>
</evidence>
<feature type="transmembrane region" description="Helical" evidence="9">
    <location>
        <begin position="636"/>
        <end position="660"/>
    </location>
</feature>
<evidence type="ECO:0000256" key="5">
    <source>
        <dbReference type="ARBA" id="ARBA00022781"/>
    </source>
</evidence>
<evidence type="ECO:0000313" key="13">
    <source>
        <dbReference type="Proteomes" id="UP000694621"/>
    </source>
</evidence>
<evidence type="ECO:0000256" key="2">
    <source>
        <dbReference type="ARBA" id="ARBA00009904"/>
    </source>
</evidence>
<dbReference type="InterPro" id="IPR026028">
    <property type="entry name" value="V-type_ATPase_116kDa_su_euka"/>
</dbReference>
<feature type="transmembrane region" description="Helical" evidence="9">
    <location>
        <begin position="445"/>
        <end position="464"/>
    </location>
</feature>
<keyword evidence="3 9" id="KW-0813">Transport</keyword>
<accession>A0A8B9LF87</accession>
<dbReference type="RefSeq" id="XP_007256338.1">
    <property type="nucleotide sequence ID" value="XM_007256276.4"/>
</dbReference>
<dbReference type="OrthoDB" id="10264220at2759"/>
<keyword evidence="7 9" id="KW-0406">Ion transport</keyword>
<keyword evidence="4 9" id="KW-0812">Transmembrane</keyword>
<sequence length="833" mass="95673">MGELFRSEEMTLAQLFLQSESAYCCVSELGEIGMVQFRDLNPDVNVFQRKFVNEVRRCEEMDRKLRFVEKEIKKANITIVDTGENPEVPFPRDMIDLEATFEKLENELKEINTNQEALKKNFLELTELKHILRRTQQFFDEMEDPSLMEESSTLLDPNEVGRVAPLRLGFVAGVIGRERIPTFERMLWRVCRGNVFLRQADIEDPLEDPTTGDHVHKSVFIIFFQGDQLKNRVKKICEGFRASLYPCPETPQERKEMAAGVNTRIDDLQMVLNQTEDHRQRVLQAAAKTIRVWFIKVRKMKAIYHTLNLCNIDVTQKCLIAEIWCPVSDLDSIQFALRRGTEKSGSTVPSILNRMQTKQTPPTYNKTNKFTSGFQNIVDAYGIGNYREMNPAPYTIITFPFLFAVMFGDLGHGVLMTCAALYLVLRESRLTAQKNDNEMFSMVFAGRYIILLMGIFSVYTGIIYNDCFSKSLNIFGSSWSVRPMFTDKDANWTFDVLKENRVLQLDPAVKGVFGGPYPIGIDPIWNLAVNKLTFLNSFKMKMSVILGVIHMLFGVTLSLFNHTYFKKPLNIWLGFIPEIVFMSSLFGYLVILVFYKWTAYNAKISRDAPSLLIAFINMFLFNYNDPTNKPLYRGQMAIQCLLVVIALLCVPCMLIVKTLVLRRQYLWRKHLGTQNFGGIRVGNGPTEDEAEIIQHDQLAMNSEEEPEFDFTDVAVHQAIHTIEYCLGCISNTASYLRLWALSLAHAQLSEVLWSMVMKIGFSANIGFSFVLFIIFAFFATLTVCILLIMEGLSAFLHALRLHWVEFQNKFYSGQGFKFMPFTFNSILEGKFED</sequence>
<evidence type="ECO:0000313" key="12">
    <source>
        <dbReference type="Ensembl" id="ENSAMXP00005051473.1"/>
    </source>
</evidence>
<feature type="transmembrane region" description="Helical" evidence="9">
    <location>
        <begin position="765"/>
        <end position="789"/>
    </location>
</feature>
<gene>
    <name evidence="12" type="primary">atp6v0a1a</name>
    <name evidence="11" type="synonym">ATP6V0A1</name>
    <name evidence="11" type="ORF">AMEX_G22516</name>
</gene>
<keyword evidence="10" id="KW-0175">Coiled coil</keyword>
<protein>
    <recommendedName>
        <fullName evidence="9">V-type proton ATPase subunit a</fullName>
    </recommendedName>
</protein>
<dbReference type="GeneID" id="103046606"/>
<dbReference type="Pfam" id="PF01496">
    <property type="entry name" value="V_ATPase_I"/>
    <property type="match status" value="1"/>
</dbReference>
<feature type="transmembrane region" description="Helical" evidence="9">
    <location>
        <begin position="396"/>
        <end position="425"/>
    </location>
</feature>
<evidence type="ECO:0000256" key="9">
    <source>
        <dbReference type="RuleBase" id="RU361189"/>
    </source>
</evidence>
<keyword evidence="5 9" id="KW-0375">Hydrogen ion transport</keyword>
<keyword evidence="6 9" id="KW-1133">Transmembrane helix</keyword>
<dbReference type="CTD" id="324307"/>
<comment type="similarity">
    <text evidence="2 9">Belongs to the V-ATPase 116 kDa subunit family.</text>
</comment>
<feature type="transmembrane region" description="Helical" evidence="9">
    <location>
        <begin position="571"/>
        <end position="595"/>
    </location>
</feature>
<reference evidence="12" key="2">
    <citation type="submission" date="2025-05" db="UniProtKB">
        <authorList>
            <consortium name="Ensembl"/>
        </authorList>
    </citation>
    <scope>IDENTIFICATION</scope>
</reference>
<dbReference type="GO" id="GO:0051117">
    <property type="term" value="F:ATPase binding"/>
    <property type="evidence" value="ECO:0007669"/>
    <property type="project" value="TreeGrafter"/>
</dbReference>
<proteinExistence type="inferred from homology"/>
<dbReference type="GO" id="GO:0005886">
    <property type="term" value="C:plasma membrane"/>
    <property type="evidence" value="ECO:0007669"/>
    <property type="project" value="TreeGrafter"/>
</dbReference>
<dbReference type="Ensembl" id="ENSAMXT00005055736.1">
    <property type="protein sequence ID" value="ENSAMXP00005051473.1"/>
    <property type="gene ID" value="ENSAMXG00005023105.1"/>
</dbReference>
<dbReference type="InterPro" id="IPR002490">
    <property type="entry name" value="V-ATPase_116kDa_su"/>
</dbReference>
<evidence type="ECO:0000313" key="14">
    <source>
        <dbReference type="Proteomes" id="UP000752171"/>
    </source>
</evidence>
<feature type="transmembrane region" description="Helical" evidence="9">
    <location>
        <begin position="544"/>
        <end position="565"/>
    </location>
</feature>
<reference evidence="11 14" key="1">
    <citation type="submission" date="2021-07" db="EMBL/GenBank/DDBJ databases">
        <authorList>
            <person name="Imarazene B."/>
            <person name="Zahm M."/>
            <person name="Klopp C."/>
            <person name="Cabau C."/>
            <person name="Beille S."/>
            <person name="Jouanno E."/>
            <person name="Castinel A."/>
            <person name="Lluch J."/>
            <person name="Gil L."/>
            <person name="Kuchtly C."/>
            <person name="Lopez Roques C."/>
            <person name="Donnadieu C."/>
            <person name="Parrinello H."/>
            <person name="Journot L."/>
            <person name="Du K."/>
            <person name="Schartl M."/>
            <person name="Retaux S."/>
            <person name="Guiguen Y."/>
        </authorList>
    </citation>
    <scope>NUCLEOTIDE SEQUENCE [LARGE SCALE GENOMIC DNA]</scope>
    <source>
        <strain evidence="11">Pach_M1</strain>
        <tissue evidence="11">Testis</tissue>
    </source>
</reference>
<evidence type="ECO:0000256" key="1">
    <source>
        <dbReference type="ARBA" id="ARBA00004141"/>
    </source>
</evidence>
<dbReference type="EMBL" id="JAICCE010000019">
    <property type="protein sequence ID" value="KAG9264257.1"/>
    <property type="molecule type" value="Genomic_DNA"/>
</dbReference>
<evidence type="ECO:0000313" key="11">
    <source>
        <dbReference type="EMBL" id="KAG9264257.1"/>
    </source>
</evidence>
<feature type="coiled-coil region" evidence="10">
    <location>
        <begin position="58"/>
        <end position="121"/>
    </location>
</feature>
<comment type="function">
    <text evidence="9">Essential component of the vacuolar proton pump (V-ATPase), a multimeric enzyme that catalyzes the translocation of protons across the membranes. Required for assembly and activity of the V-ATPase.</text>
</comment>
<dbReference type="GO" id="GO:0046961">
    <property type="term" value="F:proton-transporting ATPase activity, rotational mechanism"/>
    <property type="evidence" value="ECO:0007669"/>
    <property type="project" value="InterPro"/>
</dbReference>
<dbReference type="Proteomes" id="UP000694621">
    <property type="component" value="Unplaced"/>
</dbReference>
<evidence type="ECO:0000256" key="4">
    <source>
        <dbReference type="ARBA" id="ARBA00022692"/>
    </source>
</evidence>
<organism evidence="12 13">
    <name type="scientific">Astyanax mexicanus</name>
    <name type="common">Blind cave fish</name>
    <name type="synonym">Astyanax fasciatus mexicanus</name>
    <dbReference type="NCBI Taxonomy" id="7994"/>
    <lineage>
        <taxon>Eukaryota</taxon>
        <taxon>Metazoa</taxon>
        <taxon>Chordata</taxon>
        <taxon>Craniata</taxon>
        <taxon>Vertebrata</taxon>
        <taxon>Euteleostomi</taxon>
        <taxon>Actinopterygii</taxon>
        <taxon>Neopterygii</taxon>
        <taxon>Teleostei</taxon>
        <taxon>Ostariophysi</taxon>
        <taxon>Characiformes</taxon>
        <taxon>Characoidei</taxon>
        <taxon>Acestrorhamphidae</taxon>
        <taxon>Acestrorhamphinae</taxon>
        <taxon>Astyanax</taxon>
    </lineage>
</organism>
<dbReference type="Proteomes" id="UP000752171">
    <property type="component" value="Unassembled WGS sequence"/>
</dbReference>
<evidence type="ECO:0000256" key="7">
    <source>
        <dbReference type="ARBA" id="ARBA00023065"/>
    </source>
</evidence>
<dbReference type="PIRSF" id="PIRSF001293">
    <property type="entry name" value="ATP6V0A1"/>
    <property type="match status" value="1"/>
</dbReference>
<evidence type="ECO:0000256" key="6">
    <source>
        <dbReference type="ARBA" id="ARBA00022989"/>
    </source>
</evidence>
<name>A0A8B9LF87_ASTMX</name>